<dbReference type="InterPro" id="IPR012910">
    <property type="entry name" value="Plug_dom"/>
</dbReference>
<keyword evidence="14" id="KW-0675">Receptor</keyword>
<evidence type="ECO:0000256" key="2">
    <source>
        <dbReference type="ARBA" id="ARBA00022448"/>
    </source>
</evidence>
<dbReference type="GO" id="GO:0015344">
    <property type="term" value="F:siderophore uptake transmembrane transporter activity"/>
    <property type="evidence" value="ECO:0007669"/>
    <property type="project" value="TreeGrafter"/>
</dbReference>
<keyword evidence="8 9" id="KW-0998">Cell outer membrane</keyword>
<evidence type="ECO:0000256" key="6">
    <source>
        <dbReference type="ARBA" id="ARBA00023077"/>
    </source>
</evidence>
<dbReference type="PROSITE" id="PS01156">
    <property type="entry name" value="TONB_DEPENDENT_REC_2"/>
    <property type="match status" value="1"/>
</dbReference>
<evidence type="ECO:0000256" key="5">
    <source>
        <dbReference type="ARBA" id="ARBA00022729"/>
    </source>
</evidence>
<evidence type="ECO:0000256" key="1">
    <source>
        <dbReference type="ARBA" id="ARBA00004571"/>
    </source>
</evidence>
<dbReference type="InterPro" id="IPR000531">
    <property type="entry name" value="Beta-barrel_TonB"/>
</dbReference>
<dbReference type="PROSITE" id="PS52016">
    <property type="entry name" value="TONB_DEPENDENT_REC_3"/>
    <property type="match status" value="1"/>
</dbReference>
<dbReference type="Proteomes" id="UP001409585">
    <property type="component" value="Unassembled WGS sequence"/>
</dbReference>
<evidence type="ECO:0000256" key="3">
    <source>
        <dbReference type="ARBA" id="ARBA00022452"/>
    </source>
</evidence>
<keyword evidence="2 9" id="KW-0813">Transport</keyword>
<keyword evidence="4 9" id="KW-0812">Transmembrane</keyword>
<dbReference type="GO" id="GO:0009279">
    <property type="term" value="C:cell outer membrane"/>
    <property type="evidence" value="ECO:0007669"/>
    <property type="project" value="UniProtKB-SubCell"/>
</dbReference>
<dbReference type="InterPro" id="IPR037066">
    <property type="entry name" value="Plug_dom_sf"/>
</dbReference>
<dbReference type="AlphaFoldDB" id="A0AAV3U9C0"/>
<keyword evidence="6 11" id="KW-0798">TonB box</keyword>
<feature type="short sequence motif" description="TonB C-terminal box" evidence="10">
    <location>
        <begin position="728"/>
        <end position="745"/>
    </location>
</feature>
<dbReference type="PANTHER" id="PTHR30069:SF49">
    <property type="entry name" value="OUTER MEMBRANE PROTEIN C"/>
    <property type="match status" value="1"/>
</dbReference>
<name>A0AAV3U9C0_9ALTE</name>
<dbReference type="InterPro" id="IPR010917">
    <property type="entry name" value="TonB_rcpt_CS"/>
</dbReference>
<reference evidence="15" key="1">
    <citation type="journal article" date="2019" name="Int. J. Syst. Evol. Microbiol.">
        <title>The Global Catalogue of Microorganisms (GCM) 10K type strain sequencing project: providing services to taxonomists for standard genome sequencing and annotation.</title>
        <authorList>
            <consortium name="The Broad Institute Genomics Platform"/>
            <consortium name="The Broad Institute Genome Sequencing Center for Infectious Disease"/>
            <person name="Wu L."/>
            <person name="Ma J."/>
        </authorList>
    </citation>
    <scope>NUCLEOTIDE SEQUENCE [LARGE SCALE GENOMIC DNA]</scope>
    <source>
        <strain evidence="15">JCM 19134</strain>
    </source>
</reference>
<comment type="subcellular location">
    <subcellularLocation>
        <location evidence="1 9">Cell outer membrane</location>
        <topology evidence="1 9">Multi-pass membrane protein</topology>
    </subcellularLocation>
</comment>
<keyword evidence="7 9" id="KW-0472">Membrane</keyword>
<feature type="domain" description="TonB-dependent receptor plug" evidence="13">
    <location>
        <begin position="69"/>
        <end position="172"/>
    </location>
</feature>
<evidence type="ECO:0000256" key="10">
    <source>
        <dbReference type="PROSITE-ProRule" id="PRU10144"/>
    </source>
</evidence>
<evidence type="ECO:0000256" key="4">
    <source>
        <dbReference type="ARBA" id="ARBA00022692"/>
    </source>
</evidence>
<accession>A0AAV3U9C0</accession>
<keyword evidence="15" id="KW-1185">Reference proteome</keyword>
<dbReference type="EMBL" id="BAABLX010000078">
    <property type="protein sequence ID" value="GAA4959624.1"/>
    <property type="molecule type" value="Genomic_DNA"/>
</dbReference>
<evidence type="ECO:0000256" key="8">
    <source>
        <dbReference type="ARBA" id="ARBA00023237"/>
    </source>
</evidence>
<organism evidence="14 15">
    <name type="scientific">Halioxenophilus aromaticivorans</name>
    <dbReference type="NCBI Taxonomy" id="1306992"/>
    <lineage>
        <taxon>Bacteria</taxon>
        <taxon>Pseudomonadati</taxon>
        <taxon>Pseudomonadota</taxon>
        <taxon>Gammaproteobacteria</taxon>
        <taxon>Alteromonadales</taxon>
        <taxon>Alteromonadaceae</taxon>
        <taxon>Halioxenophilus</taxon>
    </lineage>
</organism>
<dbReference type="Pfam" id="PF00593">
    <property type="entry name" value="TonB_dep_Rec_b-barrel"/>
    <property type="match status" value="1"/>
</dbReference>
<dbReference type="InterPro" id="IPR039426">
    <property type="entry name" value="TonB-dep_rcpt-like"/>
</dbReference>
<evidence type="ECO:0000259" key="13">
    <source>
        <dbReference type="Pfam" id="PF07715"/>
    </source>
</evidence>
<dbReference type="RefSeq" id="WP_345427709.1">
    <property type="nucleotide sequence ID" value="NZ_AP031496.1"/>
</dbReference>
<gene>
    <name evidence="14" type="ORF">GCM10025791_45830</name>
</gene>
<dbReference type="Gene3D" id="2.170.130.10">
    <property type="entry name" value="TonB-dependent receptor, plug domain"/>
    <property type="match status" value="1"/>
</dbReference>
<evidence type="ECO:0000313" key="14">
    <source>
        <dbReference type="EMBL" id="GAA4959624.1"/>
    </source>
</evidence>
<comment type="similarity">
    <text evidence="9 11">Belongs to the TonB-dependent receptor family.</text>
</comment>
<dbReference type="GO" id="GO:0044718">
    <property type="term" value="P:siderophore transmembrane transport"/>
    <property type="evidence" value="ECO:0007669"/>
    <property type="project" value="TreeGrafter"/>
</dbReference>
<dbReference type="Gene3D" id="2.40.170.20">
    <property type="entry name" value="TonB-dependent receptor, beta-barrel domain"/>
    <property type="match status" value="1"/>
</dbReference>
<evidence type="ECO:0000256" key="7">
    <source>
        <dbReference type="ARBA" id="ARBA00023136"/>
    </source>
</evidence>
<dbReference type="InterPro" id="IPR036942">
    <property type="entry name" value="Beta-barrel_TonB_sf"/>
</dbReference>
<feature type="domain" description="TonB-dependent receptor-like beta-barrel" evidence="12">
    <location>
        <begin position="227"/>
        <end position="701"/>
    </location>
</feature>
<evidence type="ECO:0000259" key="12">
    <source>
        <dbReference type="Pfam" id="PF00593"/>
    </source>
</evidence>
<evidence type="ECO:0000256" key="11">
    <source>
        <dbReference type="RuleBase" id="RU003357"/>
    </source>
</evidence>
<dbReference type="SUPFAM" id="SSF56935">
    <property type="entry name" value="Porins"/>
    <property type="match status" value="1"/>
</dbReference>
<dbReference type="PANTHER" id="PTHR30069">
    <property type="entry name" value="TONB-DEPENDENT OUTER MEMBRANE RECEPTOR"/>
    <property type="match status" value="1"/>
</dbReference>
<evidence type="ECO:0000313" key="15">
    <source>
        <dbReference type="Proteomes" id="UP001409585"/>
    </source>
</evidence>
<comment type="caution">
    <text evidence="14">The sequence shown here is derived from an EMBL/GenBank/DDBJ whole genome shotgun (WGS) entry which is preliminary data.</text>
</comment>
<sequence length="745" mass="81490">MKTQTSKPPITEPARAPLLVQTEAVQTGTPTQGKSNPCANSKTLLCAIAGFGVALSLAAPWALADATAQAIEQVEVKGKAYQSKATTGDAAQLLAEQGVEFSNAGGISSLPILRGLNDERVKLVVDGAESTSACGNHMNPALSYIDASRVSSVEVLAGLTPVSMGGDSIAGTIVVESEPTRYAESADKLLTTGSAGYFYRSNSRNDGVSLQAVLANQTLSLTYSGSWDKAESYRDGDGNTVLDTLYESQSHNLTLGWQGENQELSAKLTHQEVPHQGFPNQYMDMVGNTSNGINLRYQRDFAWGRLNASANWQDVDHEMGFFTDEKPGTMPMVTEGRDIGYKLALALPVGDDATLRLGHEFHRFELDDYWPAVAGSMMMGPMDYININDGQRDRLALYAELDQVLNEQWQLQMGLRYEHLVSDTGGVQPYNTMSSGMGGMGGMAGMGNADAAAAMAFNAIGHQRKDDNLDITLLAKYQINAQTQLEFGIAQKTRSPSLYERYSWGRGTMSMAMIGWYGDGNGYVGDPNLKPEVATTAAATFTWQGDGQEFSLAPYYTHVDNYIDAVQVGSFNPRMAMMVSRPQLQFTNVEAELWGVELRGKQRVLSRNDHELSLSFSADVTRGKNTDSDNNLYHIMPLNTSLSLVHQYKQWSNTLQWQWVDEKSRVDELRLANTTDEYSVLNLTSQLQWNQFSLSAGVSNLLGEQYQEPLGGVYLSGWIASDQTQSFAALPGRGRSVDLGIRYQF</sequence>
<keyword evidence="3 9" id="KW-1134">Transmembrane beta strand</keyword>
<protein>
    <submittedName>
        <fullName evidence="14">TonB-dependent receptor</fullName>
    </submittedName>
</protein>
<keyword evidence="5" id="KW-0732">Signal</keyword>
<proteinExistence type="inferred from homology"/>
<dbReference type="Pfam" id="PF07715">
    <property type="entry name" value="Plug"/>
    <property type="match status" value="1"/>
</dbReference>
<evidence type="ECO:0000256" key="9">
    <source>
        <dbReference type="PROSITE-ProRule" id="PRU01360"/>
    </source>
</evidence>